<dbReference type="Pfam" id="PF13961">
    <property type="entry name" value="DUF4219"/>
    <property type="match status" value="1"/>
</dbReference>
<sequence length="508" mass="58811">MAPPVFDGDNYQMWAMRMETYLEALDLWEAVEEDYDILSLPANPTMAQIKTQKEKKTRKSKLKAEYARDERIRGMQVLNLIRDLELQKMKESESVKEYSDRFLSIANKVRLLGSELSDSRIVEKLLVTVPEKFEATITTLENTKDLSEISLAELLNALQAQEQRRSMRQKRVVEGALPAKHQDNNRYKKKKNLKNHPANGENSFSNYQKGKGRDSKKTYPPYQHCGKKEAQVADQEEEDRLFVVTCFSSRESSESWLIDSGCTNHMTYDKELFEELRTTEVKRVKIGNGEHLTVKGKGTIAIISYEGTKTITDVLFVPEIDQNLLSVGKLLEKGYKVLFENKRCLIRDADGKDLFKVEMKGKSFALNPIEEEQKTFKSKFCEEARIEHQLTSLYTPQQNGVNERRNRFIMEVTRCMLREKNLPKIKRDKLDKKAAAGIFIGYSTVSNAYRVFQLQTDRIIVSRDVHFVEDEQWSWKDSKKANQTSSVPKHFTTVSVLEELEDENGRIR</sequence>
<evidence type="ECO:0000256" key="1">
    <source>
        <dbReference type="SAM" id="MobiDB-lite"/>
    </source>
</evidence>
<dbReference type="Pfam" id="PF22936">
    <property type="entry name" value="Pol_BBD"/>
    <property type="match status" value="1"/>
</dbReference>
<dbReference type="PaxDb" id="3635-A0A1U8NMJ8"/>
<proteinExistence type="predicted"/>
<feature type="region of interest" description="Disordered" evidence="1">
    <location>
        <begin position="166"/>
        <end position="230"/>
    </location>
</feature>
<protein>
    <recommendedName>
        <fullName evidence="7">Retrovirus-related Pol polyprotein from transposon TNT 1-94</fullName>
    </recommendedName>
</protein>
<dbReference type="InterPro" id="IPR036397">
    <property type="entry name" value="RNaseH_sf"/>
</dbReference>
<reference evidence="6" key="2">
    <citation type="submission" date="2025-08" db="UniProtKB">
        <authorList>
            <consortium name="RefSeq"/>
        </authorList>
    </citation>
    <scope>IDENTIFICATION</scope>
</reference>
<dbReference type="Gene3D" id="3.30.420.10">
    <property type="entry name" value="Ribonuclease H-like superfamily/Ribonuclease H"/>
    <property type="match status" value="1"/>
</dbReference>
<organism evidence="5 6">
    <name type="scientific">Gossypium hirsutum</name>
    <name type="common">Upland cotton</name>
    <name type="synonym">Gossypium mexicanum</name>
    <dbReference type="NCBI Taxonomy" id="3635"/>
    <lineage>
        <taxon>Eukaryota</taxon>
        <taxon>Viridiplantae</taxon>
        <taxon>Streptophyta</taxon>
        <taxon>Embryophyta</taxon>
        <taxon>Tracheophyta</taxon>
        <taxon>Spermatophyta</taxon>
        <taxon>Magnoliopsida</taxon>
        <taxon>eudicotyledons</taxon>
        <taxon>Gunneridae</taxon>
        <taxon>Pentapetalae</taxon>
        <taxon>rosids</taxon>
        <taxon>malvids</taxon>
        <taxon>Malvales</taxon>
        <taxon>Malvaceae</taxon>
        <taxon>Malvoideae</taxon>
        <taxon>Gossypium</taxon>
    </lineage>
</organism>
<dbReference type="SUPFAM" id="SSF53098">
    <property type="entry name" value="Ribonuclease H-like"/>
    <property type="match status" value="1"/>
</dbReference>
<evidence type="ECO:0000313" key="5">
    <source>
        <dbReference type="Proteomes" id="UP000818029"/>
    </source>
</evidence>
<keyword evidence="5" id="KW-1185">Reference proteome</keyword>
<gene>
    <name evidence="6" type="primary">LOC107949990</name>
</gene>
<name>A0A1U8NMJ8_GOSHI</name>
<dbReference type="Pfam" id="PF14223">
    <property type="entry name" value="Retrotran_gag_2"/>
    <property type="match status" value="1"/>
</dbReference>
<dbReference type="Proteomes" id="UP000818029">
    <property type="component" value="Chromosome D03"/>
</dbReference>
<evidence type="ECO:0000259" key="4">
    <source>
        <dbReference type="Pfam" id="PF25597"/>
    </source>
</evidence>
<dbReference type="GO" id="GO:0003676">
    <property type="term" value="F:nucleic acid binding"/>
    <property type="evidence" value="ECO:0007669"/>
    <property type="project" value="InterPro"/>
</dbReference>
<dbReference type="InterPro" id="IPR012337">
    <property type="entry name" value="RNaseH-like_sf"/>
</dbReference>
<evidence type="ECO:0008006" key="7">
    <source>
        <dbReference type="Google" id="ProtNLM"/>
    </source>
</evidence>
<dbReference type="InterPro" id="IPR054722">
    <property type="entry name" value="PolX-like_BBD"/>
</dbReference>
<evidence type="ECO:0000313" key="6">
    <source>
        <dbReference type="RefSeq" id="XP_016740232.1"/>
    </source>
</evidence>
<dbReference type="GeneID" id="107949990"/>
<dbReference type="RefSeq" id="XP_016740232.1">
    <property type="nucleotide sequence ID" value="XM_016884743.1"/>
</dbReference>
<evidence type="ECO:0000259" key="2">
    <source>
        <dbReference type="Pfam" id="PF13961"/>
    </source>
</evidence>
<dbReference type="PANTHER" id="PTHR35317">
    <property type="entry name" value="OS04G0629600 PROTEIN"/>
    <property type="match status" value="1"/>
</dbReference>
<dbReference type="InterPro" id="IPR057670">
    <property type="entry name" value="SH3_retrovirus"/>
</dbReference>
<evidence type="ECO:0000259" key="3">
    <source>
        <dbReference type="Pfam" id="PF22936"/>
    </source>
</evidence>
<feature type="domain" description="Retrovirus-related Pol polyprotein from transposon TNT 1-94-like beta-barrel" evidence="3">
    <location>
        <begin position="256"/>
        <end position="335"/>
    </location>
</feature>
<accession>A0A1U8NMJ8</accession>
<feature type="domain" description="DUF4219" evidence="2">
    <location>
        <begin position="6"/>
        <end position="32"/>
    </location>
</feature>
<dbReference type="Pfam" id="PF25597">
    <property type="entry name" value="SH3_retrovirus"/>
    <property type="match status" value="1"/>
</dbReference>
<dbReference type="AlphaFoldDB" id="A0A1U8NMJ8"/>
<feature type="domain" description="Retroviral polymerase SH3-like" evidence="4">
    <location>
        <begin position="422"/>
        <end position="479"/>
    </location>
</feature>
<dbReference type="KEGG" id="ghi:107949990"/>
<dbReference type="InterPro" id="IPR025314">
    <property type="entry name" value="DUF4219"/>
</dbReference>
<reference evidence="5" key="1">
    <citation type="journal article" date="2020" name="Nat. Genet.">
        <title>Genomic diversifications of five Gossypium allopolyploid species and their impact on cotton improvement.</title>
        <authorList>
            <person name="Chen Z.J."/>
            <person name="Sreedasyam A."/>
            <person name="Ando A."/>
            <person name="Song Q."/>
            <person name="De Santiago L.M."/>
            <person name="Hulse-Kemp A.M."/>
            <person name="Ding M."/>
            <person name="Ye W."/>
            <person name="Kirkbride R.C."/>
            <person name="Jenkins J."/>
            <person name="Plott C."/>
            <person name="Lovell J."/>
            <person name="Lin Y.M."/>
            <person name="Vaughn R."/>
            <person name="Liu B."/>
            <person name="Simpson S."/>
            <person name="Scheffler B.E."/>
            <person name="Wen L."/>
            <person name="Saski C.A."/>
            <person name="Grover C.E."/>
            <person name="Hu G."/>
            <person name="Conover J.L."/>
            <person name="Carlson J.W."/>
            <person name="Shu S."/>
            <person name="Boston L.B."/>
            <person name="Williams M."/>
            <person name="Peterson D.G."/>
            <person name="McGee K."/>
            <person name="Jones D.C."/>
            <person name="Wendel J.F."/>
            <person name="Stelly D.M."/>
            <person name="Grimwood J."/>
            <person name="Schmutz J."/>
        </authorList>
    </citation>
    <scope>NUCLEOTIDE SEQUENCE [LARGE SCALE GENOMIC DNA]</scope>
    <source>
        <strain evidence="5">cv. TM-1</strain>
    </source>
</reference>
<dbReference type="PANTHER" id="PTHR35317:SF11">
    <property type="entry name" value="CCHC-TYPE DOMAIN-CONTAINING PROTEIN"/>
    <property type="match status" value="1"/>
</dbReference>